<dbReference type="RefSeq" id="WP_024006953.1">
    <property type="nucleotide sequence ID" value="NZ_KI650982.1"/>
</dbReference>
<comment type="caution">
    <text evidence="1">The sequence shown here is derived from an EMBL/GenBank/DDBJ whole genome shotgun (WGS) entry which is preliminary data.</text>
</comment>
<dbReference type="PATRIC" id="fig|1424334.3.peg.4036"/>
<evidence type="ECO:0000313" key="1">
    <source>
        <dbReference type="EMBL" id="ETF00693.1"/>
    </source>
</evidence>
<dbReference type="AlphaFoldDB" id="V8QMZ4"/>
<proteinExistence type="predicted"/>
<dbReference type="Proteomes" id="UP000018733">
    <property type="component" value="Unassembled WGS sequence"/>
</dbReference>
<keyword evidence="2" id="KW-1185">Reference proteome</keyword>
<gene>
    <name evidence="1" type="ORF">W822_20130</name>
</gene>
<accession>V8QMZ4</accession>
<reference evidence="1 2" key="1">
    <citation type="journal article" date="2014" name="Genome Announc.">
        <title>Draft Genome Sequence of Advenella kashmirensis Strain W13003, a Polycyclic Aromatic Hydrocarbon-Degrading Bacterium.</title>
        <authorList>
            <person name="Wang X."/>
            <person name="Jin D."/>
            <person name="Zhou L."/>
            <person name="Wu L."/>
            <person name="An W."/>
            <person name="Zhao L."/>
        </authorList>
    </citation>
    <scope>NUCLEOTIDE SEQUENCE [LARGE SCALE GENOMIC DNA]</scope>
    <source>
        <strain evidence="1 2">W13003</strain>
    </source>
</reference>
<dbReference type="STRING" id="1424334.W822_20130"/>
<protein>
    <submittedName>
        <fullName evidence="1">Uncharacterized protein</fullName>
    </submittedName>
</protein>
<dbReference type="EMBL" id="AYXT01000013">
    <property type="protein sequence ID" value="ETF00693.1"/>
    <property type="molecule type" value="Genomic_DNA"/>
</dbReference>
<organism evidence="1 2">
    <name type="scientific">Advenella kashmirensis W13003</name>
    <dbReference type="NCBI Taxonomy" id="1424334"/>
    <lineage>
        <taxon>Bacteria</taxon>
        <taxon>Pseudomonadati</taxon>
        <taxon>Pseudomonadota</taxon>
        <taxon>Betaproteobacteria</taxon>
        <taxon>Burkholderiales</taxon>
        <taxon>Alcaligenaceae</taxon>
    </lineage>
</organism>
<evidence type="ECO:0000313" key="2">
    <source>
        <dbReference type="Proteomes" id="UP000018733"/>
    </source>
</evidence>
<dbReference type="OrthoDB" id="8613069at2"/>
<name>V8QMZ4_9BURK</name>
<sequence length="113" mass="12461">MAQTPFDETLRKIRRGVLINELTEQLQDIVKAVEDTGKSGEIVIKLTIKKFSRMNAIDITDKVTVKVPQDQPESTMLFATAEGNLVTEDPRQQKLPLSAVSIPGSADVIALKK</sequence>
<dbReference type="HOGENOM" id="CLU_158534_0_0_4"/>
<dbReference type="eggNOG" id="ENOG5033ESK">
    <property type="taxonomic scope" value="Bacteria"/>
</dbReference>